<evidence type="ECO:0000313" key="2">
    <source>
        <dbReference type="EMBL" id="EFA76646.1"/>
    </source>
</evidence>
<dbReference type="FunCoup" id="D3BPM6">
    <property type="interactions" value="116"/>
</dbReference>
<dbReference type="RefSeq" id="XP_020428778.1">
    <property type="nucleotide sequence ID" value="XM_020580738.1"/>
</dbReference>
<comment type="caution">
    <text evidence="2">The sequence shown here is derived from an EMBL/GenBank/DDBJ whole genome shotgun (WGS) entry which is preliminary data.</text>
</comment>
<keyword evidence="3" id="KW-1185">Reference proteome</keyword>
<dbReference type="InParanoid" id="D3BPM6"/>
<sequence>MNKLIISFIVLVALFNTFTIAKELAAGQWTLHGSNKCSTPQTMNLVKKNGMISTISPEGFLYLTNVTVNNDGTFQGYGALYRNLHIYAYTNVKGTIYNPFAFIAVYSSSSGFTGDTYYYSLSTCNDSSDDESNIVDEYSATVFI</sequence>
<protein>
    <submittedName>
        <fullName evidence="2">Uncharacterized protein</fullName>
    </submittedName>
</protein>
<feature type="chain" id="PRO_5003041365" evidence="1">
    <location>
        <begin position="22"/>
        <end position="144"/>
    </location>
</feature>
<dbReference type="Proteomes" id="UP000001396">
    <property type="component" value="Unassembled WGS sequence"/>
</dbReference>
<organism evidence="2 3">
    <name type="scientific">Heterostelium pallidum (strain ATCC 26659 / Pp 5 / PN500)</name>
    <name type="common">Cellular slime mold</name>
    <name type="synonym">Polysphondylium pallidum</name>
    <dbReference type="NCBI Taxonomy" id="670386"/>
    <lineage>
        <taxon>Eukaryota</taxon>
        <taxon>Amoebozoa</taxon>
        <taxon>Evosea</taxon>
        <taxon>Eumycetozoa</taxon>
        <taxon>Dictyostelia</taxon>
        <taxon>Acytosteliales</taxon>
        <taxon>Acytosteliaceae</taxon>
        <taxon>Heterostelium</taxon>
    </lineage>
</organism>
<evidence type="ECO:0000313" key="3">
    <source>
        <dbReference type="Proteomes" id="UP000001396"/>
    </source>
</evidence>
<feature type="signal peptide" evidence="1">
    <location>
        <begin position="1"/>
        <end position="21"/>
    </location>
</feature>
<evidence type="ECO:0000256" key="1">
    <source>
        <dbReference type="SAM" id="SignalP"/>
    </source>
</evidence>
<dbReference type="GeneID" id="31365423"/>
<dbReference type="EMBL" id="ADBJ01000045">
    <property type="protein sequence ID" value="EFA76646.1"/>
    <property type="molecule type" value="Genomic_DNA"/>
</dbReference>
<accession>D3BPM6</accession>
<proteinExistence type="predicted"/>
<gene>
    <name evidence="2" type="ORF">PPL_09951</name>
</gene>
<keyword evidence="1" id="KW-0732">Signal</keyword>
<dbReference type="AlphaFoldDB" id="D3BPM6"/>
<name>D3BPM6_HETP5</name>
<reference evidence="2 3" key="1">
    <citation type="journal article" date="2011" name="Genome Res.">
        <title>Phylogeny-wide analysis of social amoeba genomes highlights ancient origins for complex intercellular communication.</title>
        <authorList>
            <person name="Heidel A.J."/>
            <person name="Lawal H.M."/>
            <person name="Felder M."/>
            <person name="Schilde C."/>
            <person name="Helps N.R."/>
            <person name="Tunggal B."/>
            <person name="Rivero F."/>
            <person name="John U."/>
            <person name="Schleicher M."/>
            <person name="Eichinger L."/>
            <person name="Platzer M."/>
            <person name="Noegel A.A."/>
            <person name="Schaap P."/>
            <person name="Gloeckner G."/>
        </authorList>
    </citation>
    <scope>NUCLEOTIDE SEQUENCE [LARGE SCALE GENOMIC DNA]</scope>
    <source>
        <strain evidence="3">ATCC 26659 / Pp 5 / PN500</strain>
    </source>
</reference>